<proteinExistence type="predicted"/>
<feature type="domain" description="Glycosyltransferase subfamily 4-like N-terminal" evidence="2">
    <location>
        <begin position="89"/>
        <end position="218"/>
    </location>
</feature>
<dbReference type="PANTHER" id="PTHR45947:SF13">
    <property type="entry name" value="TRANSFERASE"/>
    <property type="match status" value="1"/>
</dbReference>
<evidence type="ECO:0000259" key="1">
    <source>
        <dbReference type="Pfam" id="PF00534"/>
    </source>
</evidence>
<feature type="domain" description="Glycosyl transferase family 1" evidence="1">
    <location>
        <begin position="233"/>
        <end position="389"/>
    </location>
</feature>
<dbReference type="PANTHER" id="PTHR45947">
    <property type="entry name" value="SULFOQUINOVOSYL TRANSFERASE SQD2"/>
    <property type="match status" value="1"/>
</dbReference>
<name>A0ABV7PKQ8_9BURK</name>
<reference evidence="4" key="1">
    <citation type="journal article" date="2019" name="Int. J. Syst. Evol. Microbiol.">
        <title>The Global Catalogue of Microorganisms (GCM) 10K type strain sequencing project: providing services to taxonomists for standard genome sequencing and annotation.</title>
        <authorList>
            <consortium name="The Broad Institute Genomics Platform"/>
            <consortium name="The Broad Institute Genome Sequencing Center for Infectious Disease"/>
            <person name="Wu L."/>
            <person name="Ma J."/>
        </authorList>
    </citation>
    <scope>NUCLEOTIDE SEQUENCE [LARGE SCALE GENOMIC DNA]</scope>
    <source>
        <strain evidence="4">CCM 7480</strain>
    </source>
</reference>
<dbReference type="CDD" id="cd03823">
    <property type="entry name" value="GT4_ExpE7-like"/>
    <property type="match status" value="1"/>
</dbReference>
<dbReference type="InterPro" id="IPR028098">
    <property type="entry name" value="Glyco_trans_4-like_N"/>
</dbReference>
<dbReference type="SUPFAM" id="SSF53756">
    <property type="entry name" value="UDP-Glycosyltransferase/glycogen phosphorylase"/>
    <property type="match status" value="1"/>
</dbReference>
<dbReference type="InterPro" id="IPR001296">
    <property type="entry name" value="Glyco_trans_1"/>
</dbReference>
<protein>
    <submittedName>
        <fullName evidence="3">Glycosyltransferase family 4 protein</fullName>
    </submittedName>
</protein>
<dbReference type="Pfam" id="PF13439">
    <property type="entry name" value="Glyco_transf_4"/>
    <property type="match status" value="1"/>
</dbReference>
<dbReference type="EMBL" id="JBHRVV010000001">
    <property type="protein sequence ID" value="MFC3459225.1"/>
    <property type="molecule type" value="Genomic_DNA"/>
</dbReference>
<sequence length="418" mass="48185">MENQQQRILVMAHAHPDFSLGGGEIAAYNLFKAYRSDPNVEEAWFLGRADRNRGHTGAISVRRQNEYLWEQAVHDWHNMTAAHQESLTTWFADLIRALKPTIVHTHHYAHLGLEYIRVIKQVDPSIKIYMTLHEFMAICSNNGQMIKTGSFKLCNRESLDDCQRCFPQKTIEDFWLRKHRFQKYFALVDGFVSPSEFLRKRYIQWGIEPGKIVVIENGQAPEEPLPPRLLQGRETRNRFGFFGQINPFKGLDVVLKALNAMTPVERRKLTVEVHGANLEYQTAEFRESVETLRDPLIKQGVLQWVGPYQPHELRSRMANVDWVVIPSIWWENSPMVIQEAFVAGRPVICSDIGGMAEKVLHDVNGLHVPAGSTAGWQNILHRAAREPELWDRLHTGIRAPLTYAECARAHFEYFGKLK</sequence>
<dbReference type="RefSeq" id="WP_379735742.1">
    <property type="nucleotide sequence ID" value="NZ_JBHRVV010000001.1"/>
</dbReference>
<organism evidence="3 4">
    <name type="scientific">Massilia haematophila</name>
    <dbReference type="NCBI Taxonomy" id="457923"/>
    <lineage>
        <taxon>Bacteria</taxon>
        <taxon>Pseudomonadati</taxon>
        <taxon>Pseudomonadota</taxon>
        <taxon>Betaproteobacteria</taxon>
        <taxon>Burkholderiales</taxon>
        <taxon>Oxalobacteraceae</taxon>
        <taxon>Telluria group</taxon>
        <taxon>Massilia</taxon>
    </lineage>
</organism>
<dbReference type="Proteomes" id="UP001595665">
    <property type="component" value="Unassembled WGS sequence"/>
</dbReference>
<evidence type="ECO:0000259" key="2">
    <source>
        <dbReference type="Pfam" id="PF13439"/>
    </source>
</evidence>
<dbReference type="Pfam" id="PF00534">
    <property type="entry name" value="Glycos_transf_1"/>
    <property type="match status" value="1"/>
</dbReference>
<evidence type="ECO:0000313" key="4">
    <source>
        <dbReference type="Proteomes" id="UP001595665"/>
    </source>
</evidence>
<gene>
    <name evidence="3" type="ORF">ACFOPH_13375</name>
</gene>
<comment type="caution">
    <text evidence="3">The sequence shown here is derived from an EMBL/GenBank/DDBJ whole genome shotgun (WGS) entry which is preliminary data.</text>
</comment>
<accession>A0ABV7PKQ8</accession>
<dbReference type="Gene3D" id="3.40.50.2000">
    <property type="entry name" value="Glycogen Phosphorylase B"/>
    <property type="match status" value="2"/>
</dbReference>
<evidence type="ECO:0000313" key="3">
    <source>
        <dbReference type="EMBL" id="MFC3459225.1"/>
    </source>
</evidence>
<dbReference type="InterPro" id="IPR050194">
    <property type="entry name" value="Glycosyltransferase_grp1"/>
</dbReference>
<keyword evidence="4" id="KW-1185">Reference proteome</keyword>